<reference evidence="4" key="1">
    <citation type="journal article" date="2019" name="Int. J. Syst. Evol. Microbiol.">
        <title>The Global Catalogue of Microorganisms (GCM) 10K type strain sequencing project: providing services to taxonomists for standard genome sequencing and annotation.</title>
        <authorList>
            <consortium name="The Broad Institute Genomics Platform"/>
            <consortium name="The Broad Institute Genome Sequencing Center for Infectious Disease"/>
            <person name="Wu L."/>
            <person name="Ma J."/>
        </authorList>
    </citation>
    <scope>NUCLEOTIDE SEQUENCE [LARGE SCALE GENOMIC DNA]</scope>
    <source>
        <strain evidence="4">KCTC 42964</strain>
    </source>
</reference>
<evidence type="ECO:0000256" key="1">
    <source>
        <dbReference type="ARBA" id="ARBA00009981"/>
    </source>
</evidence>
<dbReference type="InterPro" id="IPR036165">
    <property type="entry name" value="YefM-like_sf"/>
</dbReference>
<dbReference type="InterPro" id="IPR051405">
    <property type="entry name" value="phD/YefM_antitoxin"/>
</dbReference>
<comment type="caution">
    <text evidence="3">The sequence shown here is derived from an EMBL/GenBank/DDBJ whole genome shotgun (WGS) entry which is preliminary data.</text>
</comment>
<keyword evidence="4" id="KW-1185">Reference proteome</keyword>
<comment type="function">
    <text evidence="2">Antitoxin component of a type II toxin-antitoxin (TA) system.</text>
</comment>
<sequence length="86" mass="9267">MAAGDAKNRFGMLLDTAQREPVTIEKHGRAVAVMLSAEDYDALEAMKLEALRAKVERGLADADAGRVTDASTVFAELDAMIDRAED</sequence>
<comment type="similarity">
    <text evidence="1 2">Belongs to the phD/YefM antitoxin family.</text>
</comment>
<dbReference type="Proteomes" id="UP001595528">
    <property type="component" value="Unassembled WGS sequence"/>
</dbReference>
<dbReference type="Gene3D" id="3.40.1620.10">
    <property type="entry name" value="YefM-like domain"/>
    <property type="match status" value="1"/>
</dbReference>
<protein>
    <recommendedName>
        <fullName evidence="2">Antitoxin</fullName>
    </recommendedName>
</protein>
<dbReference type="InterPro" id="IPR006442">
    <property type="entry name" value="Antitoxin_Phd/YefM"/>
</dbReference>
<dbReference type="Pfam" id="PF02604">
    <property type="entry name" value="PhdYeFM_antitox"/>
    <property type="match status" value="1"/>
</dbReference>
<dbReference type="PANTHER" id="PTHR33713:SF6">
    <property type="entry name" value="ANTITOXIN YEFM"/>
    <property type="match status" value="1"/>
</dbReference>
<dbReference type="SUPFAM" id="SSF143120">
    <property type="entry name" value="YefM-like"/>
    <property type="match status" value="1"/>
</dbReference>
<evidence type="ECO:0000313" key="4">
    <source>
        <dbReference type="Proteomes" id="UP001595528"/>
    </source>
</evidence>
<accession>A0ABV7KZ89</accession>
<dbReference type="RefSeq" id="WP_379900112.1">
    <property type="nucleotide sequence ID" value="NZ_JBHRTR010000025.1"/>
</dbReference>
<organism evidence="3 4">
    <name type="scientific">Marinibaculum pumilum</name>
    <dbReference type="NCBI Taxonomy" id="1766165"/>
    <lineage>
        <taxon>Bacteria</taxon>
        <taxon>Pseudomonadati</taxon>
        <taxon>Pseudomonadota</taxon>
        <taxon>Alphaproteobacteria</taxon>
        <taxon>Rhodospirillales</taxon>
        <taxon>Rhodospirillaceae</taxon>
        <taxon>Marinibaculum</taxon>
    </lineage>
</organism>
<dbReference type="NCBIfam" id="TIGR01552">
    <property type="entry name" value="phd_fam"/>
    <property type="match status" value="1"/>
</dbReference>
<evidence type="ECO:0000313" key="3">
    <source>
        <dbReference type="EMBL" id="MFC3227710.1"/>
    </source>
</evidence>
<name>A0ABV7KZ89_9PROT</name>
<evidence type="ECO:0000256" key="2">
    <source>
        <dbReference type="RuleBase" id="RU362080"/>
    </source>
</evidence>
<dbReference type="PANTHER" id="PTHR33713">
    <property type="entry name" value="ANTITOXIN YAFN-RELATED"/>
    <property type="match status" value="1"/>
</dbReference>
<dbReference type="EMBL" id="JBHRTR010000025">
    <property type="protein sequence ID" value="MFC3227710.1"/>
    <property type="molecule type" value="Genomic_DNA"/>
</dbReference>
<proteinExistence type="inferred from homology"/>
<gene>
    <name evidence="3" type="ORF">ACFOGJ_10735</name>
</gene>